<dbReference type="RefSeq" id="WP_157549037.1">
    <property type="nucleotide sequence ID" value="NZ_BBYR01000042.1"/>
</dbReference>
<accession>A0A0K8P347</accession>
<keyword evidence="2" id="KW-0449">Lipoprotein</keyword>
<evidence type="ECO:0000259" key="1">
    <source>
        <dbReference type="Pfam" id="PF13488"/>
    </source>
</evidence>
<evidence type="ECO:0000313" key="3">
    <source>
        <dbReference type="Proteomes" id="UP000037660"/>
    </source>
</evidence>
<reference evidence="2 3" key="2">
    <citation type="journal article" date="2016" name="Science">
        <title>A bacterium that degrades and assimilates poly(ethylene terephthalate).</title>
        <authorList>
            <person name="Yoshida S."/>
            <person name="Hiraga K."/>
            <person name="Takehana T."/>
            <person name="Taniguchi I."/>
            <person name="Yamaji H."/>
            <person name="Maeda Y."/>
            <person name="Toyohara K."/>
            <person name="Miyamoto K."/>
            <person name="Kimura Y."/>
            <person name="Oda K."/>
        </authorList>
    </citation>
    <scope>NUCLEOTIDE SEQUENCE [LARGE SCALE GENOMIC DNA]</scope>
    <source>
        <strain evidence="3">NBRC 110686 / TISTR 2288 / 201-F6</strain>
    </source>
</reference>
<dbReference type="InterPro" id="IPR039567">
    <property type="entry name" value="Gly-zipper"/>
</dbReference>
<gene>
    <name evidence="2" type="ORF">ISF6_2921</name>
</gene>
<sequence>MAHPTLSPTPDARRATRPVSGLIALLLAATLAACSTTSPDVVQPRDAQRLSQVQDATVLSVRPVVVEGRQSGVGGMAGGVVGGIAGSGVGGYRDSAVGAVLGAVVGAVVGNAVERYGTREEAVEVLVQLRNGERRAIVQARGQEVLNAGDPVLLVTTGGRTRVQRAPEVRS</sequence>
<keyword evidence="3" id="KW-1185">Reference proteome</keyword>
<proteinExistence type="predicted"/>
<comment type="caution">
    <text evidence="2">The sequence shown here is derived from an EMBL/GenBank/DDBJ whole genome shotgun (WGS) entry which is preliminary data.</text>
</comment>
<name>A0A0K8P347_PISS1</name>
<feature type="domain" description="Glycine zipper" evidence="1">
    <location>
        <begin position="73"/>
        <end position="115"/>
    </location>
</feature>
<evidence type="ECO:0000313" key="2">
    <source>
        <dbReference type="EMBL" id="GAP37066.1"/>
    </source>
</evidence>
<protein>
    <submittedName>
        <fullName evidence="2">Outer membrane lipoprotein</fullName>
    </submittedName>
</protein>
<dbReference type="OrthoDB" id="9153737at2"/>
<dbReference type="STRING" id="1547922.ISF6_2921"/>
<reference evidence="3" key="1">
    <citation type="submission" date="2015-07" db="EMBL/GenBank/DDBJ databases">
        <title>Discovery of a poly(ethylene terephthalate assimilation.</title>
        <authorList>
            <person name="Yoshida S."/>
            <person name="Hiraga K."/>
            <person name="Takehana T."/>
            <person name="Taniguchi I."/>
            <person name="Yamaji H."/>
            <person name="Maeda Y."/>
            <person name="Toyohara K."/>
            <person name="Miyamoto K."/>
            <person name="Kimura Y."/>
            <person name="Oda K."/>
        </authorList>
    </citation>
    <scope>NUCLEOTIDE SEQUENCE [LARGE SCALE GENOMIC DNA]</scope>
    <source>
        <strain evidence="3">NBRC 110686 / TISTR 2288 / 201-F6</strain>
    </source>
</reference>
<dbReference type="AlphaFoldDB" id="A0A0K8P347"/>
<dbReference type="Pfam" id="PF13488">
    <property type="entry name" value="Gly-zipper_Omp"/>
    <property type="match status" value="1"/>
</dbReference>
<dbReference type="GO" id="GO:0019867">
    <property type="term" value="C:outer membrane"/>
    <property type="evidence" value="ECO:0007669"/>
    <property type="project" value="InterPro"/>
</dbReference>
<dbReference type="EMBL" id="BBYR01000042">
    <property type="protein sequence ID" value="GAP37066.1"/>
    <property type="molecule type" value="Genomic_DNA"/>
</dbReference>
<organism evidence="2 3">
    <name type="scientific">Piscinibacter sakaiensis</name>
    <name type="common">Ideonella sakaiensis</name>
    <dbReference type="NCBI Taxonomy" id="1547922"/>
    <lineage>
        <taxon>Bacteria</taxon>
        <taxon>Pseudomonadati</taxon>
        <taxon>Pseudomonadota</taxon>
        <taxon>Betaproteobacteria</taxon>
        <taxon>Burkholderiales</taxon>
        <taxon>Sphaerotilaceae</taxon>
        <taxon>Piscinibacter</taxon>
    </lineage>
</organism>
<dbReference type="Proteomes" id="UP000037660">
    <property type="component" value="Unassembled WGS sequence"/>
</dbReference>